<reference evidence="1" key="1">
    <citation type="submission" date="2025-08" db="UniProtKB">
        <authorList>
            <consortium name="Ensembl"/>
        </authorList>
    </citation>
    <scope>IDENTIFICATION</scope>
</reference>
<accession>A0A8C6EZ78</accession>
<proteinExistence type="predicted"/>
<evidence type="ECO:0000313" key="2">
    <source>
        <dbReference type="Proteomes" id="UP000694407"/>
    </source>
</evidence>
<sequence length="101" mass="11352">MVDLWPASSRPEFLFLVAPSLFNSESDLSVLLPELIARSPSILSVVSQFDLRRVESGSLGRFHCGLETIQKMRAPNNRIRRPRVFTKTPSGGNEWYAGSFL</sequence>
<dbReference type="Ensembl" id="ENSMMMT00000030558.1">
    <property type="protein sequence ID" value="ENSMMMP00000027012.1"/>
    <property type="gene ID" value="ENSMMMG00000023623.1"/>
</dbReference>
<keyword evidence="2" id="KW-1185">Reference proteome</keyword>
<dbReference type="Proteomes" id="UP000694407">
    <property type="component" value="Unplaced"/>
</dbReference>
<dbReference type="GeneTree" id="ENSGT01050000245777"/>
<organism evidence="1 2">
    <name type="scientific">Marmota marmota marmota</name>
    <name type="common">Alpine marmot</name>
    <dbReference type="NCBI Taxonomy" id="9994"/>
    <lineage>
        <taxon>Eukaryota</taxon>
        <taxon>Metazoa</taxon>
        <taxon>Chordata</taxon>
        <taxon>Craniata</taxon>
        <taxon>Vertebrata</taxon>
        <taxon>Euteleostomi</taxon>
        <taxon>Mammalia</taxon>
        <taxon>Eutheria</taxon>
        <taxon>Euarchontoglires</taxon>
        <taxon>Glires</taxon>
        <taxon>Rodentia</taxon>
        <taxon>Sciuromorpha</taxon>
        <taxon>Sciuridae</taxon>
        <taxon>Xerinae</taxon>
        <taxon>Marmotini</taxon>
        <taxon>Marmota</taxon>
    </lineage>
</organism>
<reference evidence="1" key="2">
    <citation type="submission" date="2025-09" db="UniProtKB">
        <authorList>
            <consortium name="Ensembl"/>
        </authorList>
    </citation>
    <scope>IDENTIFICATION</scope>
</reference>
<dbReference type="AlphaFoldDB" id="A0A8C6EZ78"/>
<protein>
    <submittedName>
        <fullName evidence="1">Uncharacterized protein</fullName>
    </submittedName>
</protein>
<evidence type="ECO:0000313" key="1">
    <source>
        <dbReference type="Ensembl" id="ENSMMMP00000027012.1"/>
    </source>
</evidence>
<name>A0A8C6EZ78_MARMA</name>